<keyword evidence="3 4" id="KW-0408">Iron</keyword>
<keyword evidence="4 5" id="KW-0349">Heme</keyword>
<dbReference type="PANTHER" id="PTHR24291">
    <property type="entry name" value="CYTOCHROME P450 FAMILY 4"/>
    <property type="match status" value="1"/>
</dbReference>
<dbReference type="InterPro" id="IPR002401">
    <property type="entry name" value="Cyt_P450_E_grp-I"/>
</dbReference>
<dbReference type="AlphaFoldDB" id="A0A834VQA3"/>
<evidence type="ECO:0000256" key="1">
    <source>
        <dbReference type="ARBA" id="ARBA00010617"/>
    </source>
</evidence>
<dbReference type="PANTHER" id="PTHR24291:SF167">
    <property type="entry name" value="CYTOCHROME P450 MONOOXYGENASE GLIC"/>
    <property type="match status" value="1"/>
</dbReference>
<evidence type="ECO:0000256" key="4">
    <source>
        <dbReference type="PIRSR" id="PIRSR602401-1"/>
    </source>
</evidence>
<dbReference type="RefSeq" id="XP_065962578.1">
    <property type="nucleotide sequence ID" value="XM_066106910.1"/>
</dbReference>
<keyword evidence="5" id="KW-0560">Oxidoreductase</keyword>
<dbReference type="KEGG" id="ptrr:6342484"/>
<evidence type="ECO:0000256" key="5">
    <source>
        <dbReference type="RuleBase" id="RU000461"/>
    </source>
</evidence>
<dbReference type="Gene3D" id="1.10.630.10">
    <property type="entry name" value="Cytochrome P450"/>
    <property type="match status" value="1"/>
</dbReference>
<gene>
    <name evidence="6" type="ORF">PtrM4_090080</name>
</gene>
<dbReference type="Proteomes" id="UP000245464">
    <property type="component" value="Chromosome 4"/>
</dbReference>
<dbReference type="InterPro" id="IPR001128">
    <property type="entry name" value="Cyt_P450"/>
</dbReference>
<dbReference type="InterPro" id="IPR050196">
    <property type="entry name" value="Cytochrome_P450_Monoox"/>
</dbReference>
<name>A0A834VQA3_9PLEO</name>
<reference evidence="6 7" key="1">
    <citation type="journal article" date="2018" name="BMC Genomics">
        <title>Comparative genomics of the wheat fungal pathogen Pyrenophora tritici-repentis reveals chromosomal variations and genome plasticity.</title>
        <authorList>
            <person name="Moolhuijzen P."/>
            <person name="See P.T."/>
            <person name="Hane J.K."/>
            <person name="Shi G."/>
            <person name="Liu Z."/>
            <person name="Oliver R.P."/>
            <person name="Moffat C.S."/>
        </authorList>
    </citation>
    <scope>NUCLEOTIDE SEQUENCE [LARGE SCALE GENOMIC DNA]</scope>
    <source>
        <strain evidence="6">M4</strain>
    </source>
</reference>
<dbReference type="GO" id="GO:0004497">
    <property type="term" value="F:monooxygenase activity"/>
    <property type="evidence" value="ECO:0007669"/>
    <property type="project" value="UniProtKB-KW"/>
</dbReference>
<evidence type="ECO:0000256" key="2">
    <source>
        <dbReference type="ARBA" id="ARBA00022723"/>
    </source>
</evidence>
<dbReference type="SUPFAM" id="SSF48264">
    <property type="entry name" value="Cytochrome P450"/>
    <property type="match status" value="1"/>
</dbReference>
<evidence type="ECO:0000313" key="6">
    <source>
        <dbReference type="EMBL" id="KAF7571508.1"/>
    </source>
</evidence>
<comment type="similarity">
    <text evidence="1 5">Belongs to the cytochrome P450 family.</text>
</comment>
<organism evidence="6 7">
    <name type="scientific">Pyrenophora tritici-repentis</name>
    <dbReference type="NCBI Taxonomy" id="45151"/>
    <lineage>
        <taxon>Eukaryota</taxon>
        <taxon>Fungi</taxon>
        <taxon>Dikarya</taxon>
        <taxon>Ascomycota</taxon>
        <taxon>Pezizomycotina</taxon>
        <taxon>Dothideomycetes</taxon>
        <taxon>Pleosporomycetidae</taxon>
        <taxon>Pleosporales</taxon>
        <taxon>Pleosporineae</taxon>
        <taxon>Pleosporaceae</taxon>
        <taxon>Pyrenophora</taxon>
    </lineage>
</organism>
<dbReference type="GO" id="GO:0020037">
    <property type="term" value="F:heme binding"/>
    <property type="evidence" value="ECO:0007669"/>
    <property type="project" value="InterPro"/>
</dbReference>
<dbReference type="EMBL" id="NQIK02000004">
    <property type="protein sequence ID" value="KAF7571508.1"/>
    <property type="molecule type" value="Genomic_DNA"/>
</dbReference>
<dbReference type="GO" id="GO:0016705">
    <property type="term" value="F:oxidoreductase activity, acting on paired donors, with incorporation or reduction of molecular oxygen"/>
    <property type="evidence" value="ECO:0007669"/>
    <property type="project" value="InterPro"/>
</dbReference>
<keyword evidence="2 4" id="KW-0479">Metal-binding</keyword>
<sequence length="512" mass="58602">MLLSTLELNVFATQRCAESAESVATDRHRGFMTRIQMPKGGNDKGPVYGDKLDRPKWQYPNGSVVDRFLNGREVSEKWQNQYGPVYLVWSGPHPEIVITTPEDLKHFSSDANDHPKTPNVNLGWFVEKLLGQAMGLLYGADWKRLRKIFDPAFTHAAAVTRIDGVVFAARKYVEDLPQLAIEGTSQDSDSYTIPVQKAFTKFPYFLTAKAIYGTMTQDEEDELWRITEKRISLNQYWVGGGIYRFETLARFRDRPAVRRLDEFLHEWHNYNTRMVSTRKQRGDRPPIITYWDELEAGNISSVEITQLLQTLDELLMLNLDVITHVTTWFITLVASHEAVKRGLREEIAANRENLHDYIASTSTHLHRSFIESMRIRPFGVFTIGESSASTKNFHGVLVKPNTQILVDVLAINVRNPFWGRNSEAYDPDRLKDIKPSNLRYNLHSFGIGSRKCMGQFVAGHIVKSLVVHLFDRFEVEPVREGETEKADAGADMGSWTPKSDALLRLWRREGVL</sequence>
<evidence type="ECO:0000256" key="3">
    <source>
        <dbReference type="ARBA" id="ARBA00023004"/>
    </source>
</evidence>
<comment type="cofactor">
    <cofactor evidence="4">
        <name>heme</name>
        <dbReference type="ChEBI" id="CHEBI:30413"/>
    </cofactor>
</comment>
<dbReference type="GO" id="GO:0005506">
    <property type="term" value="F:iron ion binding"/>
    <property type="evidence" value="ECO:0007669"/>
    <property type="project" value="InterPro"/>
</dbReference>
<evidence type="ECO:0000313" key="7">
    <source>
        <dbReference type="Proteomes" id="UP000245464"/>
    </source>
</evidence>
<proteinExistence type="inferred from homology"/>
<accession>A0A834VQA3</accession>
<feature type="binding site" description="axial binding residue" evidence="4">
    <location>
        <position position="452"/>
    </location>
    <ligand>
        <name>heme</name>
        <dbReference type="ChEBI" id="CHEBI:30413"/>
    </ligand>
    <ligandPart>
        <name>Fe</name>
        <dbReference type="ChEBI" id="CHEBI:18248"/>
    </ligandPart>
</feature>
<dbReference type="PRINTS" id="PR00463">
    <property type="entry name" value="EP450I"/>
</dbReference>
<dbReference type="PROSITE" id="PS00086">
    <property type="entry name" value="CYTOCHROME_P450"/>
    <property type="match status" value="1"/>
</dbReference>
<dbReference type="InterPro" id="IPR036396">
    <property type="entry name" value="Cyt_P450_sf"/>
</dbReference>
<dbReference type="Pfam" id="PF00067">
    <property type="entry name" value="p450"/>
    <property type="match status" value="1"/>
</dbReference>
<keyword evidence="5" id="KW-0503">Monooxygenase</keyword>
<dbReference type="InterPro" id="IPR017972">
    <property type="entry name" value="Cyt_P450_CS"/>
</dbReference>
<protein>
    <submittedName>
        <fullName evidence="6">CypX, Cytochrome P450</fullName>
    </submittedName>
</protein>
<dbReference type="CDD" id="cd20615">
    <property type="entry name" value="CYP_GliC-like"/>
    <property type="match status" value="1"/>
</dbReference>
<comment type="caution">
    <text evidence="6">The sequence shown here is derived from an EMBL/GenBank/DDBJ whole genome shotgun (WGS) entry which is preliminary data.</text>
</comment>
<dbReference type="GeneID" id="6342484"/>